<name>A0AAV0W1J6_9HEMI</name>
<dbReference type="Gene3D" id="3.60.10.10">
    <property type="entry name" value="Endonuclease/exonuclease/phosphatase"/>
    <property type="match status" value="1"/>
</dbReference>
<evidence type="ECO:0000313" key="3">
    <source>
        <dbReference type="Proteomes" id="UP001160148"/>
    </source>
</evidence>
<dbReference type="AlphaFoldDB" id="A0AAV0W1J6"/>
<feature type="domain" description="Reverse transcriptase" evidence="1">
    <location>
        <begin position="478"/>
        <end position="744"/>
    </location>
</feature>
<accession>A0AAV0W1J6</accession>
<dbReference type="EMBL" id="CARXXK010000001">
    <property type="protein sequence ID" value="CAI6349588.1"/>
    <property type="molecule type" value="Genomic_DNA"/>
</dbReference>
<reference evidence="2 3" key="1">
    <citation type="submission" date="2023-01" db="EMBL/GenBank/DDBJ databases">
        <authorList>
            <person name="Whitehead M."/>
        </authorList>
    </citation>
    <scope>NUCLEOTIDE SEQUENCE [LARGE SCALE GENOMIC DNA]</scope>
</reference>
<dbReference type="CDD" id="cd01650">
    <property type="entry name" value="RT_nLTR_like"/>
    <property type="match status" value="1"/>
</dbReference>
<dbReference type="InterPro" id="IPR000477">
    <property type="entry name" value="RT_dom"/>
</dbReference>
<dbReference type="Proteomes" id="UP001160148">
    <property type="component" value="Unassembled WGS sequence"/>
</dbReference>
<dbReference type="SUPFAM" id="SSF56219">
    <property type="entry name" value="DNase I-like"/>
    <property type="match status" value="1"/>
</dbReference>
<dbReference type="PROSITE" id="PS50878">
    <property type="entry name" value="RT_POL"/>
    <property type="match status" value="1"/>
</dbReference>
<organism evidence="2 3">
    <name type="scientific">Macrosiphum euphorbiae</name>
    <name type="common">potato aphid</name>
    <dbReference type="NCBI Taxonomy" id="13131"/>
    <lineage>
        <taxon>Eukaryota</taxon>
        <taxon>Metazoa</taxon>
        <taxon>Ecdysozoa</taxon>
        <taxon>Arthropoda</taxon>
        <taxon>Hexapoda</taxon>
        <taxon>Insecta</taxon>
        <taxon>Pterygota</taxon>
        <taxon>Neoptera</taxon>
        <taxon>Paraneoptera</taxon>
        <taxon>Hemiptera</taxon>
        <taxon>Sternorrhyncha</taxon>
        <taxon>Aphidomorpha</taxon>
        <taxon>Aphidoidea</taxon>
        <taxon>Aphididae</taxon>
        <taxon>Macrosiphini</taxon>
        <taxon>Macrosiphum</taxon>
    </lineage>
</organism>
<dbReference type="InterPro" id="IPR005135">
    <property type="entry name" value="Endo/exonuclease/phosphatase"/>
</dbReference>
<dbReference type="PANTHER" id="PTHR36688">
    <property type="entry name" value="ENDO/EXONUCLEASE/PHOSPHATASE DOMAIN-CONTAINING PROTEIN"/>
    <property type="match status" value="1"/>
</dbReference>
<dbReference type="GO" id="GO:0071897">
    <property type="term" value="P:DNA biosynthetic process"/>
    <property type="evidence" value="ECO:0007669"/>
    <property type="project" value="UniProtKB-ARBA"/>
</dbReference>
<evidence type="ECO:0000259" key="1">
    <source>
        <dbReference type="PROSITE" id="PS50878"/>
    </source>
</evidence>
<dbReference type="InterPro" id="IPR043502">
    <property type="entry name" value="DNA/RNA_pol_sf"/>
</dbReference>
<dbReference type="Pfam" id="PF03372">
    <property type="entry name" value="Exo_endo_phos"/>
    <property type="match status" value="1"/>
</dbReference>
<sequence>MADTRILFWNCQGVARKRLELLDLVQRKKVDIILLNETHLASNSQFNLPNFFSYATNRPLVNGHPPAGGTAVLVNKKFIHHHVKIITTSINNTAIVIQINDAELTLVSAYKSPGTQLVTSDLDIILDSGQNVIIAGDLNAKHLAWNSRSTNTAGRTLFNYLDSRLDTTVTAPTSPTRYPTNPNHNPDVLDIAIIKAGSLSYHLENLPNELSSDHSPILLDIHHRSAHISPPKPRYITDWIKYELDMLSKPFSLPEILTEEQVDSAIQHLSNFISDNVKINSTIHNPSDRKTDLPLSIQFQITKKRRLRSIWQRTRNPDIKTLLNRQNRLVSDLLQSNRDEEWSNFLSSIDIGPQGWSRLYKLNRRLLRKSTASHPLKDDHGFLHYDSLEKANIFASSMENQFSPLASTSWVDEIVQDTLEQHLNSIYDKNIFFSPGEIWNNLRKLPNKSAPGPDLISNCALKRGGKKLAIYLCKIFNSCTRLEYFPNQWKIADIIMIPKPKKDPKIPTNHRPISLLNTMGKLYEKLLLSRLKSHILPQIRPEQFGFRPQHSTEIQLVNFIDNITNNMNRRLKTAVTLLDIEKAFDKVWHEGLLFKLLAMQVPQQLVSIIQSFLKERKFCIKIDDTRSSPKTIRAGVPQGSCLSPHLFSVYINDMPLSSKAKLALFADDTLFYADSISQSCAIKNLQAQIDLSIEWFHQWKISINPLKTSAIMFSNKQTRAGDCVKFGDTPIKWSNNIKYLGVTIDKKLSFSTHVKNIITKAKGAKHSLFPLINKRSPLSTISKLHIFKTYIRPILTYAGPAWTANISNSSWSKLEAVQSTTLRQITGLDWYVSNETIRSSLKTPPLKDHLSKNKVSLTQRIKNSSFKHISDILSKNSPKEHFIKKPLS</sequence>
<comment type="caution">
    <text evidence="2">The sequence shown here is derived from an EMBL/GenBank/DDBJ whole genome shotgun (WGS) entry which is preliminary data.</text>
</comment>
<dbReference type="Pfam" id="PF00078">
    <property type="entry name" value="RVT_1"/>
    <property type="match status" value="1"/>
</dbReference>
<dbReference type="InterPro" id="IPR036691">
    <property type="entry name" value="Endo/exonu/phosph_ase_sf"/>
</dbReference>
<keyword evidence="3" id="KW-1185">Reference proteome</keyword>
<dbReference type="InterPro" id="IPR052560">
    <property type="entry name" value="RdDP_mobile_element"/>
</dbReference>
<dbReference type="GO" id="GO:0003824">
    <property type="term" value="F:catalytic activity"/>
    <property type="evidence" value="ECO:0007669"/>
    <property type="project" value="InterPro"/>
</dbReference>
<proteinExistence type="predicted"/>
<dbReference type="PANTHER" id="PTHR36688:SF2">
    <property type="entry name" value="ENDONUCLEASE_EXONUCLEASE_PHOSPHATASE DOMAIN-CONTAINING PROTEIN"/>
    <property type="match status" value="1"/>
</dbReference>
<evidence type="ECO:0000313" key="2">
    <source>
        <dbReference type="EMBL" id="CAI6349588.1"/>
    </source>
</evidence>
<dbReference type="SUPFAM" id="SSF56672">
    <property type="entry name" value="DNA/RNA polymerases"/>
    <property type="match status" value="1"/>
</dbReference>
<gene>
    <name evidence="2" type="ORF">MEUPH1_LOCUS6131</name>
</gene>
<protein>
    <recommendedName>
        <fullName evidence="1">Reverse transcriptase domain-containing protein</fullName>
    </recommendedName>
</protein>